<dbReference type="InterPro" id="IPR046947">
    <property type="entry name" value="LytR-like"/>
</dbReference>
<dbReference type="Pfam" id="PF04397">
    <property type="entry name" value="LytTR"/>
    <property type="match status" value="1"/>
</dbReference>
<dbReference type="PANTHER" id="PTHR37299:SF4">
    <property type="entry name" value="TRANSCRIPTIONAL REGULATOR"/>
    <property type="match status" value="1"/>
</dbReference>
<evidence type="ECO:0000313" key="3">
    <source>
        <dbReference type="Proteomes" id="UP001065593"/>
    </source>
</evidence>
<organism evidence="2 3">
    <name type="scientific">Lysinibacillus piscis</name>
    <dbReference type="NCBI Taxonomy" id="2518931"/>
    <lineage>
        <taxon>Bacteria</taxon>
        <taxon>Bacillati</taxon>
        <taxon>Bacillota</taxon>
        <taxon>Bacilli</taxon>
        <taxon>Bacillales</taxon>
        <taxon>Bacillaceae</taxon>
        <taxon>Lysinibacillus</taxon>
    </lineage>
</organism>
<accession>A0ABQ5NQ26</accession>
<feature type="domain" description="HTH LytTR-type" evidence="1">
    <location>
        <begin position="145"/>
        <end position="216"/>
    </location>
</feature>
<keyword evidence="3" id="KW-1185">Reference proteome</keyword>
<evidence type="ECO:0000259" key="1">
    <source>
        <dbReference type="PROSITE" id="PS50930"/>
    </source>
</evidence>
<evidence type="ECO:0000313" key="2">
    <source>
        <dbReference type="EMBL" id="GLC90201.1"/>
    </source>
</evidence>
<dbReference type="EMBL" id="BRZA01000006">
    <property type="protein sequence ID" value="GLC90201.1"/>
    <property type="molecule type" value="Genomic_DNA"/>
</dbReference>
<dbReference type="RefSeq" id="WP_264990113.1">
    <property type="nucleotide sequence ID" value="NZ_BRZA01000006.1"/>
</dbReference>
<reference evidence="2" key="1">
    <citation type="submission" date="2022-08" db="EMBL/GenBank/DDBJ databases">
        <title>Draft genome sequence of Lysinibacillus sp. strain KH24.</title>
        <authorList>
            <person name="Kanbe H."/>
            <person name="Itoh H."/>
        </authorList>
    </citation>
    <scope>NUCLEOTIDE SEQUENCE</scope>
    <source>
        <strain evidence="2">KH24</strain>
    </source>
</reference>
<dbReference type="PANTHER" id="PTHR37299">
    <property type="entry name" value="TRANSCRIPTIONAL REGULATOR-RELATED"/>
    <property type="match status" value="1"/>
</dbReference>
<dbReference type="Proteomes" id="UP001065593">
    <property type="component" value="Unassembled WGS sequence"/>
</dbReference>
<comment type="caution">
    <text evidence="2">The sequence shown here is derived from an EMBL/GenBank/DDBJ whole genome shotgun (WGS) entry which is preliminary data.</text>
</comment>
<dbReference type="InterPro" id="IPR007492">
    <property type="entry name" value="LytTR_DNA-bd_dom"/>
</dbReference>
<protein>
    <submittedName>
        <fullName evidence="2">LytR family transcriptional regulator</fullName>
    </submittedName>
</protein>
<dbReference type="Gene3D" id="2.20.25.10">
    <property type="match status" value="1"/>
</dbReference>
<proteinExistence type="predicted"/>
<name>A0ABQ5NQ26_9BACI</name>
<sequence>MEHHALLSNAAAQQFLSILKDLIPTNSSIAIAAQNAYIYLHSEQPHIQVGLGESVQAGSIAEQVLLTRKQTDPLIDYSLSDIPYYGVGYPIEIKEEPAALIVLTQKVEPVEFLTGKRNEEWIPIAATKISHLESLQKKTWFYINGEQFKTNFTLKELQVRLPTSFIRIHRSYIVNIHAIKKIARDLTSNLIVTLEDGHELPVSQSYITNLRNALEF</sequence>
<dbReference type="SMART" id="SM00850">
    <property type="entry name" value="LytTR"/>
    <property type="match status" value="1"/>
</dbReference>
<gene>
    <name evidence="2" type="ORF">LYSBPC_33280</name>
</gene>
<dbReference type="PROSITE" id="PS50930">
    <property type="entry name" value="HTH_LYTTR"/>
    <property type="match status" value="1"/>
</dbReference>
<dbReference type="Gene3D" id="2.40.50.40">
    <property type="match status" value="1"/>
</dbReference>